<evidence type="ECO:0000256" key="1">
    <source>
        <dbReference type="ARBA" id="ARBA00001946"/>
    </source>
</evidence>
<dbReference type="RefSeq" id="WP_102843215.1">
    <property type="nucleotide sequence ID" value="NZ_PDZR01000006.1"/>
</dbReference>
<evidence type="ECO:0000256" key="2">
    <source>
        <dbReference type="ARBA" id="ARBA00005135"/>
    </source>
</evidence>
<dbReference type="SFLD" id="SFLDG01137">
    <property type="entry name" value="C1.6.1:_Phosphoserine_Phosphat"/>
    <property type="match status" value="1"/>
</dbReference>
<gene>
    <name evidence="15" type="primary">serB</name>
    <name evidence="15" type="ORF">CR492_08030</name>
</gene>
<dbReference type="Pfam" id="PF12710">
    <property type="entry name" value="HAD"/>
    <property type="match status" value="1"/>
</dbReference>
<evidence type="ECO:0000256" key="10">
    <source>
        <dbReference type="ARBA" id="ARBA00023299"/>
    </source>
</evidence>
<evidence type="ECO:0000256" key="4">
    <source>
        <dbReference type="ARBA" id="ARBA00012640"/>
    </source>
</evidence>
<feature type="active site" description="Nucleophile" evidence="14">
    <location>
        <position position="89"/>
    </location>
</feature>
<evidence type="ECO:0000256" key="14">
    <source>
        <dbReference type="PIRSR" id="PIRSR604469-1"/>
    </source>
</evidence>
<comment type="cofactor">
    <cofactor evidence="1">
        <name>Mg(2+)</name>
        <dbReference type="ChEBI" id="CHEBI:18420"/>
    </cofactor>
</comment>
<evidence type="ECO:0000256" key="12">
    <source>
        <dbReference type="ARBA" id="ARBA00048138"/>
    </source>
</evidence>
<dbReference type="Proteomes" id="UP000236286">
    <property type="component" value="Unassembled WGS sequence"/>
</dbReference>
<dbReference type="GO" id="GO:0006564">
    <property type="term" value="P:L-serine biosynthetic process"/>
    <property type="evidence" value="ECO:0007669"/>
    <property type="project" value="UniProtKB-KW"/>
</dbReference>
<evidence type="ECO:0000256" key="5">
    <source>
        <dbReference type="ARBA" id="ARBA00015196"/>
    </source>
</evidence>
<protein>
    <recommendedName>
        <fullName evidence="5">Phosphoserine phosphatase</fullName>
        <ecNumber evidence="4">3.1.3.3</ecNumber>
    </recommendedName>
    <alternativeName>
        <fullName evidence="11">O-phosphoserine phosphohydrolase</fullName>
    </alternativeName>
</protein>
<dbReference type="Gene3D" id="3.40.50.1000">
    <property type="entry name" value="HAD superfamily/HAD-like"/>
    <property type="match status" value="1"/>
</dbReference>
<evidence type="ECO:0000313" key="15">
    <source>
        <dbReference type="EMBL" id="PNG26621.1"/>
    </source>
</evidence>
<dbReference type="CDD" id="cd07500">
    <property type="entry name" value="HAD_PSP"/>
    <property type="match status" value="1"/>
</dbReference>
<dbReference type="InterPro" id="IPR004469">
    <property type="entry name" value="PSP"/>
</dbReference>
<dbReference type="SFLD" id="SFLDF00029">
    <property type="entry name" value="phosphoserine_phosphatase"/>
    <property type="match status" value="1"/>
</dbReference>
<dbReference type="SFLD" id="SFLDS00003">
    <property type="entry name" value="Haloacid_Dehalogenase"/>
    <property type="match status" value="1"/>
</dbReference>
<evidence type="ECO:0000256" key="3">
    <source>
        <dbReference type="ARBA" id="ARBA00009184"/>
    </source>
</evidence>
<comment type="catalytic activity">
    <reaction evidence="12">
        <text>O-phospho-L-serine + H2O = L-serine + phosphate</text>
        <dbReference type="Rhea" id="RHEA:21208"/>
        <dbReference type="ChEBI" id="CHEBI:15377"/>
        <dbReference type="ChEBI" id="CHEBI:33384"/>
        <dbReference type="ChEBI" id="CHEBI:43474"/>
        <dbReference type="ChEBI" id="CHEBI:57524"/>
        <dbReference type="EC" id="3.1.3.3"/>
    </reaction>
</comment>
<keyword evidence="6" id="KW-0028">Amino-acid biosynthesis</keyword>
<evidence type="ECO:0000256" key="11">
    <source>
        <dbReference type="ARBA" id="ARBA00031693"/>
    </source>
</evidence>
<evidence type="ECO:0000256" key="7">
    <source>
        <dbReference type="ARBA" id="ARBA00022723"/>
    </source>
</evidence>
<keyword evidence="7" id="KW-0479">Metal-binding</keyword>
<evidence type="ECO:0000313" key="16">
    <source>
        <dbReference type="Proteomes" id="UP000236286"/>
    </source>
</evidence>
<dbReference type="NCBIfam" id="TIGR01488">
    <property type="entry name" value="HAD-SF-IB"/>
    <property type="match status" value="1"/>
</dbReference>
<dbReference type="InterPro" id="IPR023214">
    <property type="entry name" value="HAD_sf"/>
</dbReference>
<evidence type="ECO:0000256" key="8">
    <source>
        <dbReference type="ARBA" id="ARBA00022801"/>
    </source>
</evidence>
<sequence length="311" mass="33123">MMHVATLVCDPRTPILTDELVRLARAAAPRPRETRWLDPGVAVDIGFAADASADLKLVEQAMRRALNSAPIDVIVQPTQGRRKKLLTADMDSTMIGQECIDELAAEIGKRDRVAAITERAMRGEIAFEAALRERVALLKGLHRDAIDRVIETRITLTPGARTLIGAMRRHGAHTALVSGGFTAFTGAIAEAIGFEAHFANRLEIDAGDRFTGRVVEPIFGADAKLATLRSLRAAYGLEASETIAVGDGANDLPMLREAGLGVAFHGKPLVAAAADIRIDHADLTALLYAQGFSREEFAGDGGRAAAGSVKS</sequence>
<dbReference type="GO" id="GO:0000287">
    <property type="term" value="F:magnesium ion binding"/>
    <property type="evidence" value="ECO:0007669"/>
    <property type="project" value="TreeGrafter"/>
</dbReference>
<dbReference type="NCBIfam" id="TIGR00338">
    <property type="entry name" value="serB"/>
    <property type="match status" value="1"/>
</dbReference>
<comment type="similarity">
    <text evidence="3">Belongs to the HAD-like hydrolase superfamily. SerB family.</text>
</comment>
<dbReference type="PANTHER" id="PTHR43344:SF2">
    <property type="entry name" value="PHOSPHOSERINE PHOSPHATASE"/>
    <property type="match status" value="1"/>
</dbReference>
<dbReference type="SFLD" id="SFLDG01136">
    <property type="entry name" value="C1.6:_Phosphoserine_Phosphatas"/>
    <property type="match status" value="1"/>
</dbReference>
<dbReference type="EMBL" id="PDZR01000006">
    <property type="protein sequence ID" value="PNG26621.1"/>
    <property type="molecule type" value="Genomic_DNA"/>
</dbReference>
<dbReference type="GO" id="GO:0036424">
    <property type="term" value="F:L-phosphoserine phosphatase activity"/>
    <property type="evidence" value="ECO:0007669"/>
    <property type="project" value="InterPro"/>
</dbReference>
<evidence type="ECO:0000256" key="13">
    <source>
        <dbReference type="ARBA" id="ARBA00048523"/>
    </source>
</evidence>
<dbReference type="InterPro" id="IPR036412">
    <property type="entry name" value="HAD-like_sf"/>
</dbReference>
<keyword evidence="9" id="KW-0460">Magnesium</keyword>
<dbReference type="SUPFAM" id="SSF56784">
    <property type="entry name" value="HAD-like"/>
    <property type="match status" value="1"/>
</dbReference>
<evidence type="ECO:0000256" key="6">
    <source>
        <dbReference type="ARBA" id="ARBA00022605"/>
    </source>
</evidence>
<dbReference type="PANTHER" id="PTHR43344">
    <property type="entry name" value="PHOSPHOSERINE PHOSPHATASE"/>
    <property type="match status" value="1"/>
</dbReference>
<organism evidence="15 16">
    <name type="scientific">Methylocella silvestris</name>
    <dbReference type="NCBI Taxonomy" id="199596"/>
    <lineage>
        <taxon>Bacteria</taxon>
        <taxon>Pseudomonadati</taxon>
        <taxon>Pseudomonadota</taxon>
        <taxon>Alphaproteobacteria</taxon>
        <taxon>Hyphomicrobiales</taxon>
        <taxon>Beijerinckiaceae</taxon>
        <taxon>Methylocella</taxon>
    </lineage>
</organism>
<comment type="pathway">
    <text evidence="2">Amino-acid biosynthesis; L-serine biosynthesis; L-serine from 3-phospho-D-glycerate: step 3/3.</text>
</comment>
<keyword evidence="8" id="KW-0378">Hydrolase</keyword>
<evidence type="ECO:0000256" key="9">
    <source>
        <dbReference type="ARBA" id="ARBA00022842"/>
    </source>
</evidence>
<dbReference type="InterPro" id="IPR050582">
    <property type="entry name" value="HAD-like_SerB"/>
</dbReference>
<accession>A0A2J7TIM0</accession>
<feature type="active site" description="Proton donor" evidence="14">
    <location>
        <position position="91"/>
    </location>
</feature>
<dbReference type="OrthoDB" id="9792539at2"/>
<dbReference type="GO" id="GO:0005737">
    <property type="term" value="C:cytoplasm"/>
    <property type="evidence" value="ECO:0007669"/>
    <property type="project" value="TreeGrafter"/>
</dbReference>
<name>A0A2J7TIM0_METSI</name>
<reference evidence="15 16" key="1">
    <citation type="submission" date="2017-10" db="EMBL/GenBank/DDBJ databases">
        <title>Genome announcement of Methylocella silvestris TVC from permafrost.</title>
        <authorList>
            <person name="Wang J."/>
            <person name="Geng K."/>
            <person name="Ul-Haque F."/>
            <person name="Crombie A.T."/>
            <person name="Street L.E."/>
            <person name="Wookey P.A."/>
            <person name="Murrell J.C."/>
            <person name="Pratscher J."/>
        </authorList>
    </citation>
    <scope>NUCLEOTIDE SEQUENCE [LARGE SCALE GENOMIC DNA]</scope>
    <source>
        <strain evidence="15 16">TVC</strain>
    </source>
</reference>
<comment type="catalytic activity">
    <reaction evidence="13">
        <text>O-phospho-D-serine + H2O = D-serine + phosphate</text>
        <dbReference type="Rhea" id="RHEA:24873"/>
        <dbReference type="ChEBI" id="CHEBI:15377"/>
        <dbReference type="ChEBI" id="CHEBI:35247"/>
        <dbReference type="ChEBI" id="CHEBI:43474"/>
        <dbReference type="ChEBI" id="CHEBI:58680"/>
        <dbReference type="EC" id="3.1.3.3"/>
    </reaction>
</comment>
<dbReference type="UniPathway" id="UPA00135">
    <property type="reaction ID" value="UER00198"/>
</dbReference>
<dbReference type="EC" id="3.1.3.3" evidence="4"/>
<proteinExistence type="inferred from homology"/>
<comment type="caution">
    <text evidence="15">The sequence shown here is derived from an EMBL/GenBank/DDBJ whole genome shotgun (WGS) entry which is preliminary data.</text>
</comment>
<dbReference type="AlphaFoldDB" id="A0A2J7TIM0"/>
<keyword evidence="10" id="KW-0718">Serine biosynthesis</keyword>